<dbReference type="PANTHER" id="PTHR11567">
    <property type="entry name" value="ACID PHOSPHATASE-RELATED"/>
    <property type="match status" value="1"/>
</dbReference>
<evidence type="ECO:0000256" key="3">
    <source>
        <dbReference type="SAM" id="SignalP"/>
    </source>
</evidence>
<protein>
    <recommendedName>
        <fullName evidence="6">Acid phosphatase</fullName>
    </recommendedName>
</protein>
<dbReference type="Proteomes" id="UP001153636">
    <property type="component" value="Chromosome 5"/>
</dbReference>
<evidence type="ECO:0000313" key="5">
    <source>
        <dbReference type="Proteomes" id="UP001153636"/>
    </source>
</evidence>
<dbReference type="SUPFAM" id="SSF53254">
    <property type="entry name" value="Phosphoglycerate mutase-like"/>
    <property type="match status" value="1"/>
</dbReference>
<dbReference type="Gene3D" id="3.40.50.1240">
    <property type="entry name" value="Phosphoglycerate mutase-like"/>
    <property type="match status" value="1"/>
</dbReference>
<keyword evidence="5" id="KW-1185">Reference proteome</keyword>
<dbReference type="PROSITE" id="PS00616">
    <property type="entry name" value="HIS_ACID_PHOSPHAT_1"/>
    <property type="match status" value="1"/>
</dbReference>
<dbReference type="Pfam" id="PF00328">
    <property type="entry name" value="His_Phos_2"/>
    <property type="match status" value="1"/>
</dbReference>
<keyword evidence="3" id="KW-0732">Signal</keyword>
<evidence type="ECO:0000256" key="1">
    <source>
        <dbReference type="ARBA" id="ARBA00000032"/>
    </source>
</evidence>
<dbReference type="InterPro" id="IPR000560">
    <property type="entry name" value="His_Pase_clade-2"/>
</dbReference>
<dbReference type="InterPro" id="IPR050645">
    <property type="entry name" value="Histidine_acid_phosphatase"/>
</dbReference>
<dbReference type="AlphaFoldDB" id="A0A9P0D3D2"/>
<dbReference type="PROSITE" id="PS00778">
    <property type="entry name" value="HIS_ACID_PHOSPHAT_2"/>
    <property type="match status" value="1"/>
</dbReference>
<evidence type="ECO:0008006" key="6">
    <source>
        <dbReference type="Google" id="ProtNLM"/>
    </source>
</evidence>
<evidence type="ECO:0000256" key="2">
    <source>
        <dbReference type="ARBA" id="ARBA00005375"/>
    </source>
</evidence>
<reference evidence="4" key="1">
    <citation type="submission" date="2022-01" db="EMBL/GenBank/DDBJ databases">
        <authorList>
            <person name="King R."/>
        </authorList>
    </citation>
    <scope>NUCLEOTIDE SEQUENCE</scope>
</reference>
<proteinExistence type="inferred from homology"/>
<feature type="chain" id="PRO_5040221098" description="Acid phosphatase" evidence="3">
    <location>
        <begin position="23"/>
        <end position="366"/>
    </location>
</feature>
<dbReference type="GO" id="GO:0003993">
    <property type="term" value="F:acid phosphatase activity"/>
    <property type="evidence" value="ECO:0007669"/>
    <property type="project" value="UniProtKB-EC"/>
</dbReference>
<dbReference type="InterPro" id="IPR029033">
    <property type="entry name" value="His_PPase_superfam"/>
</dbReference>
<dbReference type="EMBL" id="OV651817">
    <property type="protein sequence ID" value="CAH1110545.1"/>
    <property type="molecule type" value="Genomic_DNA"/>
</dbReference>
<evidence type="ECO:0000313" key="4">
    <source>
        <dbReference type="EMBL" id="CAH1110545.1"/>
    </source>
</evidence>
<dbReference type="CDD" id="cd07061">
    <property type="entry name" value="HP_HAP_like"/>
    <property type="match status" value="1"/>
</dbReference>
<organism evidence="4 5">
    <name type="scientific">Psylliodes chrysocephalus</name>
    <dbReference type="NCBI Taxonomy" id="3402493"/>
    <lineage>
        <taxon>Eukaryota</taxon>
        <taxon>Metazoa</taxon>
        <taxon>Ecdysozoa</taxon>
        <taxon>Arthropoda</taxon>
        <taxon>Hexapoda</taxon>
        <taxon>Insecta</taxon>
        <taxon>Pterygota</taxon>
        <taxon>Neoptera</taxon>
        <taxon>Endopterygota</taxon>
        <taxon>Coleoptera</taxon>
        <taxon>Polyphaga</taxon>
        <taxon>Cucujiformia</taxon>
        <taxon>Chrysomeloidea</taxon>
        <taxon>Chrysomelidae</taxon>
        <taxon>Galerucinae</taxon>
        <taxon>Alticini</taxon>
        <taxon>Psylliodes</taxon>
    </lineage>
</organism>
<sequence length="366" mass="42835">MLKVNIIGNLFLLFFLFNCAKCESSKLLSVATLYRHGSRGPMKFYKNDPYQKVADEIWPNGLSELTIIGKNQQFELGKWYRERYKSFIPDKYDRNFIRVLSSDSDRCLMSAASNLAGMFPPKGNQIWNKDIPWQPIPIHTTPMNQDALIYLGKPCPKHDKIVQELKNQEEYKQFVQYLQPTINYIEKHIKEKCNTIEELIFIHDALFVESFYGLELPRWTETFYPNYTMPLLALFFKLPAYTPQLARLNAGPLIDYITTFFEEVLEKPNNSQKFLMLSGHDNTIANLLTSLGLYDNTWPEYASSLNIEFKSRENQPFINMYFKNSTGIHKLTLNNCSFNCSFGRFKKLTEHLRINPDLWDKECTNV</sequence>
<accession>A0A9P0D3D2</accession>
<feature type="signal peptide" evidence="3">
    <location>
        <begin position="1"/>
        <end position="22"/>
    </location>
</feature>
<dbReference type="OrthoDB" id="5821688at2759"/>
<dbReference type="PANTHER" id="PTHR11567:SF210">
    <property type="entry name" value="ACID PHOSPHATASE 5-RELATED"/>
    <property type="match status" value="1"/>
</dbReference>
<gene>
    <name evidence="4" type="ORF">PSYICH_LOCUS11034</name>
</gene>
<name>A0A9P0D3D2_9CUCU</name>
<comment type="catalytic activity">
    <reaction evidence="1">
        <text>a phosphate monoester + H2O = an alcohol + phosphate</text>
        <dbReference type="Rhea" id="RHEA:15017"/>
        <dbReference type="ChEBI" id="CHEBI:15377"/>
        <dbReference type="ChEBI" id="CHEBI:30879"/>
        <dbReference type="ChEBI" id="CHEBI:43474"/>
        <dbReference type="ChEBI" id="CHEBI:67140"/>
        <dbReference type="EC" id="3.1.3.2"/>
    </reaction>
</comment>
<comment type="similarity">
    <text evidence="2">Belongs to the histidine acid phosphatase family.</text>
</comment>
<dbReference type="InterPro" id="IPR033379">
    <property type="entry name" value="Acid_Pase_AS"/>
</dbReference>